<dbReference type="InterPro" id="IPR016160">
    <property type="entry name" value="Ald_DH_CS_CYS"/>
</dbReference>
<reference evidence="7 8" key="1">
    <citation type="submission" date="2015-04" db="EMBL/GenBank/DDBJ databases">
        <title>Complete genome sequence of Schizopora paradoxa KUC8140, a cosmopolitan wood degrader in East Asia.</title>
        <authorList>
            <consortium name="DOE Joint Genome Institute"/>
            <person name="Min B."/>
            <person name="Park H."/>
            <person name="Jang Y."/>
            <person name="Kim J.-J."/>
            <person name="Kim K.H."/>
            <person name="Pangilinan J."/>
            <person name="Lipzen A."/>
            <person name="Riley R."/>
            <person name="Grigoriev I.V."/>
            <person name="Spatafora J.W."/>
            <person name="Choi I.-G."/>
        </authorList>
    </citation>
    <scope>NUCLEOTIDE SEQUENCE [LARGE SCALE GENOMIC DNA]</scope>
    <source>
        <strain evidence="7 8">KUC8140</strain>
    </source>
</reference>
<dbReference type="PROSITE" id="PS00070">
    <property type="entry name" value="ALDEHYDE_DEHYDR_CYS"/>
    <property type="match status" value="1"/>
</dbReference>
<evidence type="ECO:0000313" key="7">
    <source>
        <dbReference type="EMBL" id="KLO15026.1"/>
    </source>
</evidence>
<evidence type="ECO:0000256" key="3">
    <source>
        <dbReference type="PROSITE-ProRule" id="PRU10007"/>
    </source>
</evidence>
<dbReference type="InterPro" id="IPR029510">
    <property type="entry name" value="Ald_DH_CS_GLU"/>
</dbReference>
<dbReference type="PANTHER" id="PTHR11699">
    <property type="entry name" value="ALDEHYDE DEHYDROGENASE-RELATED"/>
    <property type="match status" value="1"/>
</dbReference>
<dbReference type="PROSITE" id="PS00687">
    <property type="entry name" value="ALDEHYDE_DEHYDR_GLU"/>
    <property type="match status" value="1"/>
</dbReference>
<feature type="domain" description="Aldehyde dehydrogenase" evidence="6">
    <location>
        <begin position="77"/>
        <end position="548"/>
    </location>
</feature>
<dbReference type="AlphaFoldDB" id="A0A0H2SDI6"/>
<dbReference type="Gene3D" id="3.40.309.10">
    <property type="entry name" value="Aldehyde Dehydrogenase, Chain A, domain 2"/>
    <property type="match status" value="1"/>
</dbReference>
<keyword evidence="2 4" id="KW-0560">Oxidoreductase</keyword>
<dbReference type="FunCoup" id="A0A0H2SDI6">
    <property type="interactions" value="54"/>
</dbReference>
<evidence type="ECO:0000313" key="8">
    <source>
        <dbReference type="Proteomes" id="UP000053477"/>
    </source>
</evidence>
<evidence type="ECO:0000256" key="1">
    <source>
        <dbReference type="ARBA" id="ARBA00009986"/>
    </source>
</evidence>
<protein>
    <submittedName>
        <fullName evidence="7">Meiotic sister-chromatid recombination aldehyde dehydrogenase</fullName>
    </submittedName>
</protein>
<sequence length="607" mass="66863">MDGASALLYVFSACFAIGIWLVFNRHNSVRNRAVPFSYPAPDAADPEWTSISLSNPNLESHLSNPDLLPPVHTPNRRYITAYDPATALYLGTFLADDEFNIGEKIGAAGRAQLAWKQSSFADRRKVIRSLMKWLVDNAEACARVACRDTGKTMIDAALGEILTTCAKADWLVQHGAKCLQPEKRRSALMLSYKRSELHYEPLGVVAAIVSWNYPLHNAWSPIMAAIFAGNGVVVKCSEQVVWSTSWFIGAIRECLLVCGFDPELVQLVCCWPEEADALTTSPWIKHITFIGSEEVGKKVAVAATANLTPLTLELGGKDPAIILPGTDIGKWLSIWMRGIFQNSGQNCIGIERLLVHSSQYDELLTGLSERVKKLRQGSVLHSEDGFVAPVDCGAMISQDRFSELERVINEAVQEGAHLEIGGTQWKHPYIEGGCYFSPTIIGDVQQGMEIAQKELFAPVGIIMKYDDIDDAVEIANDLRYALGASVFGPNQEQCYQIAKRLECGMVAVNDFGSFYLNQDLPFGGVKGSGYGRFAGPEGLRSLTNPKAIVVDRWPWLMQTSIPSALDYPVRSLMGSWEFVSGLVQLFYGDSWATRIQGIGKLIRGGRR</sequence>
<evidence type="ECO:0000256" key="5">
    <source>
        <dbReference type="SAM" id="Phobius"/>
    </source>
</evidence>
<accession>A0A0H2SDI6</accession>
<dbReference type="CDD" id="cd07098">
    <property type="entry name" value="ALDH_F15-22"/>
    <property type="match status" value="1"/>
</dbReference>
<feature type="active site" evidence="3">
    <location>
        <position position="313"/>
    </location>
</feature>
<keyword evidence="5" id="KW-0472">Membrane</keyword>
<keyword evidence="8" id="KW-1185">Reference proteome</keyword>
<feature type="transmembrane region" description="Helical" evidence="5">
    <location>
        <begin position="6"/>
        <end position="23"/>
    </location>
</feature>
<dbReference type="InterPro" id="IPR016163">
    <property type="entry name" value="Ald_DH_C"/>
</dbReference>
<dbReference type="Gene3D" id="3.40.605.10">
    <property type="entry name" value="Aldehyde Dehydrogenase, Chain A, domain 1"/>
    <property type="match status" value="1"/>
</dbReference>
<dbReference type="InterPro" id="IPR016162">
    <property type="entry name" value="Ald_DH_N"/>
</dbReference>
<evidence type="ECO:0000256" key="2">
    <source>
        <dbReference type="ARBA" id="ARBA00023002"/>
    </source>
</evidence>
<evidence type="ECO:0000256" key="4">
    <source>
        <dbReference type="RuleBase" id="RU003345"/>
    </source>
</evidence>
<dbReference type="SUPFAM" id="SSF53720">
    <property type="entry name" value="ALDH-like"/>
    <property type="match status" value="1"/>
</dbReference>
<name>A0A0H2SDI6_9AGAM</name>
<proteinExistence type="inferred from homology"/>
<dbReference type="InterPro" id="IPR015590">
    <property type="entry name" value="Aldehyde_DH_dom"/>
</dbReference>
<keyword evidence="5" id="KW-0812">Transmembrane</keyword>
<comment type="similarity">
    <text evidence="1 4">Belongs to the aldehyde dehydrogenase family.</text>
</comment>
<dbReference type="EMBL" id="KQ085935">
    <property type="protein sequence ID" value="KLO15026.1"/>
    <property type="molecule type" value="Genomic_DNA"/>
</dbReference>
<dbReference type="Proteomes" id="UP000053477">
    <property type="component" value="Unassembled WGS sequence"/>
</dbReference>
<dbReference type="Pfam" id="PF00171">
    <property type="entry name" value="Aldedh"/>
    <property type="match status" value="1"/>
</dbReference>
<dbReference type="InParanoid" id="A0A0H2SDI6"/>
<organism evidence="7 8">
    <name type="scientific">Schizopora paradoxa</name>
    <dbReference type="NCBI Taxonomy" id="27342"/>
    <lineage>
        <taxon>Eukaryota</taxon>
        <taxon>Fungi</taxon>
        <taxon>Dikarya</taxon>
        <taxon>Basidiomycota</taxon>
        <taxon>Agaricomycotina</taxon>
        <taxon>Agaricomycetes</taxon>
        <taxon>Hymenochaetales</taxon>
        <taxon>Schizoporaceae</taxon>
        <taxon>Schizopora</taxon>
    </lineage>
</organism>
<dbReference type="GO" id="GO:0016620">
    <property type="term" value="F:oxidoreductase activity, acting on the aldehyde or oxo group of donors, NAD or NADP as acceptor"/>
    <property type="evidence" value="ECO:0007669"/>
    <property type="project" value="InterPro"/>
</dbReference>
<dbReference type="InterPro" id="IPR016161">
    <property type="entry name" value="Ald_DH/histidinol_DH"/>
</dbReference>
<dbReference type="OrthoDB" id="310895at2759"/>
<evidence type="ECO:0000259" key="6">
    <source>
        <dbReference type="Pfam" id="PF00171"/>
    </source>
</evidence>
<gene>
    <name evidence="7" type="ORF">SCHPADRAFT_927437</name>
</gene>
<dbReference type="STRING" id="27342.A0A0H2SDI6"/>
<dbReference type="FunFam" id="3.40.309.10:FF:000024">
    <property type="entry name" value="Betaine aldehyde dehydrogenase"/>
    <property type="match status" value="1"/>
</dbReference>
<keyword evidence="5" id="KW-1133">Transmembrane helix</keyword>